<name>A0A9P3GCP2_9APHY</name>
<dbReference type="EMBL" id="BPQB01000026">
    <property type="protein sequence ID" value="GJE92466.1"/>
    <property type="molecule type" value="Genomic_DNA"/>
</dbReference>
<feature type="compositionally biased region" description="Basic and acidic residues" evidence="1">
    <location>
        <begin position="87"/>
        <end position="138"/>
    </location>
</feature>
<feature type="region of interest" description="Disordered" evidence="1">
    <location>
        <begin position="87"/>
        <end position="226"/>
    </location>
</feature>
<comment type="caution">
    <text evidence="2">The sequence shown here is derived from an EMBL/GenBank/DDBJ whole genome shotgun (WGS) entry which is preliminary data.</text>
</comment>
<organism evidence="2 3">
    <name type="scientific">Phanerochaete sordida</name>
    <dbReference type="NCBI Taxonomy" id="48140"/>
    <lineage>
        <taxon>Eukaryota</taxon>
        <taxon>Fungi</taxon>
        <taxon>Dikarya</taxon>
        <taxon>Basidiomycota</taxon>
        <taxon>Agaricomycotina</taxon>
        <taxon>Agaricomycetes</taxon>
        <taxon>Polyporales</taxon>
        <taxon>Phanerochaetaceae</taxon>
        <taxon>Phanerochaete</taxon>
    </lineage>
</organism>
<evidence type="ECO:0000313" key="3">
    <source>
        <dbReference type="Proteomes" id="UP000703269"/>
    </source>
</evidence>
<evidence type="ECO:0000313" key="2">
    <source>
        <dbReference type="EMBL" id="GJE92466.1"/>
    </source>
</evidence>
<feature type="compositionally biased region" description="Basic and acidic residues" evidence="1">
    <location>
        <begin position="17"/>
        <end position="29"/>
    </location>
</feature>
<feature type="compositionally biased region" description="Low complexity" evidence="1">
    <location>
        <begin position="181"/>
        <end position="196"/>
    </location>
</feature>
<protein>
    <recommendedName>
        <fullName evidence="4">Proteophosphoglycan ppg4</fullName>
    </recommendedName>
</protein>
<feature type="compositionally biased region" description="Polar residues" evidence="1">
    <location>
        <begin position="1"/>
        <end position="11"/>
    </location>
</feature>
<evidence type="ECO:0000256" key="1">
    <source>
        <dbReference type="SAM" id="MobiDB-lite"/>
    </source>
</evidence>
<dbReference type="Proteomes" id="UP000703269">
    <property type="component" value="Unassembled WGS sequence"/>
</dbReference>
<accession>A0A9P3GCP2</accession>
<feature type="compositionally biased region" description="Basic and acidic residues" evidence="1">
    <location>
        <begin position="197"/>
        <end position="226"/>
    </location>
</feature>
<proteinExistence type="predicted"/>
<dbReference type="OrthoDB" id="2500073at2759"/>
<gene>
    <name evidence="2" type="ORF">PsYK624_086200</name>
</gene>
<dbReference type="AlphaFoldDB" id="A0A9P3GCP2"/>
<sequence length="226" mass="24096">MTSVASSQHSANGKAPQDVDRRPEAEHVDTQASQQQNGGADGEQNGSTTEPEGGYPKQLHAGAVGLGPEYGVQQKATTFDKIQGLKEELAGKVTRKPEKAQHGKEMRTGELKRKQHEEDDADPFKTADGEGDKDKDQQDTQSDQPDQRAGNPNPTNDGREDVQGNAAQTSVTGKRGPQTHPTEAGAQAQAATTAPEGTEKAERQAQGENVEHERQIDAKDGGRDAV</sequence>
<evidence type="ECO:0008006" key="4">
    <source>
        <dbReference type="Google" id="ProtNLM"/>
    </source>
</evidence>
<keyword evidence="3" id="KW-1185">Reference proteome</keyword>
<feature type="region of interest" description="Disordered" evidence="1">
    <location>
        <begin position="1"/>
        <end position="63"/>
    </location>
</feature>
<feature type="compositionally biased region" description="Polar residues" evidence="1">
    <location>
        <begin position="30"/>
        <end position="50"/>
    </location>
</feature>
<reference evidence="2 3" key="1">
    <citation type="submission" date="2021-08" db="EMBL/GenBank/DDBJ databases">
        <title>Draft Genome Sequence of Phanerochaete sordida strain YK-624.</title>
        <authorList>
            <person name="Mori T."/>
            <person name="Dohra H."/>
            <person name="Suzuki T."/>
            <person name="Kawagishi H."/>
            <person name="Hirai H."/>
        </authorList>
    </citation>
    <scope>NUCLEOTIDE SEQUENCE [LARGE SCALE GENOMIC DNA]</scope>
    <source>
        <strain evidence="2 3">YK-624</strain>
    </source>
</reference>